<organism evidence="2 3">
    <name type="scientific">Mesorhizobium sanjuanii</name>
    <dbReference type="NCBI Taxonomy" id="2037900"/>
    <lineage>
        <taxon>Bacteria</taxon>
        <taxon>Pseudomonadati</taxon>
        <taxon>Pseudomonadota</taxon>
        <taxon>Alphaproteobacteria</taxon>
        <taxon>Hyphomicrobiales</taxon>
        <taxon>Phyllobacteriaceae</taxon>
        <taxon>Mesorhizobium</taxon>
    </lineage>
</organism>
<sequence>MIEGCHERRHFWLPEMRTGSAASPFWRVLATFKGELIWSARRACAFCDPFRRVAGALDRAEQGLPRRTNADKMRDIPSHPGMS</sequence>
<gene>
    <name evidence="2" type="ORF">CN311_00210</name>
</gene>
<name>A0A2A6FMR6_9HYPH</name>
<dbReference type="EMBL" id="NWQG01000001">
    <property type="protein sequence ID" value="PDQ23114.1"/>
    <property type="molecule type" value="Genomic_DNA"/>
</dbReference>
<evidence type="ECO:0000313" key="3">
    <source>
        <dbReference type="Proteomes" id="UP000219182"/>
    </source>
</evidence>
<feature type="compositionally biased region" description="Basic and acidic residues" evidence="1">
    <location>
        <begin position="68"/>
        <end position="77"/>
    </location>
</feature>
<reference evidence="2 3" key="1">
    <citation type="submission" date="2017-09" db="EMBL/GenBank/DDBJ databases">
        <title>Mesorhizobum sanjuanii sp. nov. isolated from nodules of Lotus tenuis in saline-alkaline lowlands of Flooding Pampa.</title>
        <authorList>
            <person name="Sannazzaro A.I."/>
            <person name="Torres Tejerizo G.A."/>
            <person name="Fontana F."/>
            <person name="Cumpa Velazquez L.M."/>
            <person name="Hansen L."/>
            <person name="Pistorio M."/>
            <person name="Estrella M.J."/>
        </authorList>
    </citation>
    <scope>NUCLEOTIDE SEQUENCE [LARGE SCALE GENOMIC DNA]</scope>
    <source>
        <strain evidence="2 3">BSA136</strain>
    </source>
</reference>
<proteinExistence type="predicted"/>
<accession>A0A2A6FMR6</accession>
<dbReference type="AlphaFoldDB" id="A0A2A6FMR6"/>
<evidence type="ECO:0000313" key="2">
    <source>
        <dbReference type="EMBL" id="PDQ23114.1"/>
    </source>
</evidence>
<feature type="region of interest" description="Disordered" evidence="1">
    <location>
        <begin position="61"/>
        <end position="83"/>
    </location>
</feature>
<dbReference type="Proteomes" id="UP000219182">
    <property type="component" value="Unassembled WGS sequence"/>
</dbReference>
<evidence type="ECO:0000256" key="1">
    <source>
        <dbReference type="SAM" id="MobiDB-lite"/>
    </source>
</evidence>
<comment type="caution">
    <text evidence="2">The sequence shown here is derived from an EMBL/GenBank/DDBJ whole genome shotgun (WGS) entry which is preliminary data.</text>
</comment>
<dbReference type="RefSeq" id="WP_097571420.1">
    <property type="nucleotide sequence ID" value="NZ_NWQG01000001.1"/>
</dbReference>
<protein>
    <submittedName>
        <fullName evidence="2">Uncharacterized protein</fullName>
    </submittedName>
</protein>
<keyword evidence="3" id="KW-1185">Reference proteome</keyword>